<protein>
    <submittedName>
        <fullName evidence="2">NAD(P)H-binding protein</fullName>
    </submittedName>
</protein>
<evidence type="ECO:0000313" key="2">
    <source>
        <dbReference type="EMBL" id="MBW4770065.1"/>
    </source>
</evidence>
<dbReference type="PANTHER" id="PTHR14097:SF7">
    <property type="entry name" value="OXIDOREDUCTASE HTATIP2"/>
    <property type="match status" value="1"/>
</dbReference>
<dbReference type="Proteomes" id="UP000788426">
    <property type="component" value="Unassembled WGS sequence"/>
</dbReference>
<evidence type="ECO:0000313" key="3">
    <source>
        <dbReference type="Proteomes" id="UP000788426"/>
    </source>
</evidence>
<sequence>MKAIVLGATGAVGLDLVEMLLKDDAFSEVEVFVRRAMPMGNAKLTTHIVNFKQPNEWQDMIKGDVVFSCMGTTLKAAGSKERQYEIDYTYQLEFAKAAHSNGVAAYILVSSAMANSKSRLFYTRMKGELEYAIHQLHFQQEVIMRPPSLIRKNTTKANEKIAVAVLKVLNALGLFKKQRPMPTEVVAKAMIVAAKQGVSGVFEPTDIWNLAK</sequence>
<dbReference type="RefSeq" id="WP_219482284.1">
    <property type="nucleotide sequence ID" value="NZ_JABZTF010000012.1"/>
</dbReference>
<keyword evidence="3" id="KW-1185">Reference proteome</keyword>
<dbReference type="Pfam" id="PF13460">
    <property type="entry name" value="NAD_binding_10"/>
    <property type="match status" value="1"/>
</dbReference>
<name>A0ABS6YER4_9BACT</name>
<dbReference type="InterPro" id="IPR016040">
    <property type="entry name" value="NAD(P)-bd_dom"/>
</dbReference>
<gene>
    <name evidence="2" type="ORF">KZO38_09910</name>
</gene>
<dbReference type="PANTHER" id="PTHR14097">
    <property type="entry name" value="OXIDOREDUCTASE HTATIP2"/>
    <property type="match status" value="1"/>
</dbReference>
<organism evidence="2 3">
    <name type="scientific">Hoylesella nanceiensis</name>
    <dbReference type="NCBI Taxonomy" id="425941"/>
    <lineage>
        <taxon>Bacteria</taxon>
        <taxon>Pseudomonadati</taxon>
        <taxon>Bacteroidota</taxon>
        <taxon>Bacteroidia</taxon>
        <taxon>Bacteroidales</taxon>
        <taxon>Prevotellaceae</taxon>
        <taxon>Hoylesella</taxon>
    </lineage>
</organism>
<comment type="caution">
    <text evidence="2">The sequence shown here is derived from an EMBL/GenBank/DDBJ whole genome shotgun (WGS) entry which is preliminary data.</text>
</comment>
<proteinExistence type="predicted"/>
<feature type="domain" description="NAD(P)-binding" evidence="1">
    <location>
        <begin position="7"/>
        <end position="126"/>
    </location>
</feature>
<dbReference type="EMBL" id="JAHXCT010000008">
    <property type="protein sequence ID" value="MBW4770065.1"/>
    <property type="molecule type" value="Genomic_DNA"/>
</dbReference>
<accession>A0ABS6YER4</accession>
<reference evidence="2 3" key="1">
    <citation type="submission" date="2021-07" db="EMBL/GenBank/DDBJ databases">
        <title>Genomic diversity and antimicrobial resistance of Prevotella spp. isolated from chronic lung disease airways.</title>
        <authorList>
            <person name="Webb K.A."/>
            <person name="Olagoke O.S."/>
            <person name="Baird T."/>
            <person name="Neill J."/>
            <person name="Pham A."/>
            <person name="Wells T.J."/>
            <person name="Ramsay K.A."/>
            <person name="Bell S.C."/>
            <person name="Sarovich D.S."/>
            <person name="Price E.P."/>
        </authorList>
    </citation>
    <scope>NUCLEOTIDE SEQUENCE [LARGE SCALE GENOMIC DNA]</scope>
    <source>
        <strain evidence="2 3">SCHI0011.S.12</strain>
    </source>
</reference>
<evidence type="ECO:0000259" key="1">
    <source>
        <dbReference type="Pfam" id="PF13460"/>
    </source>
</evidence>